<evidence type="ECO:0000313" key="7">
    <source>
        <dbReference type="Proteomes" id="UP000762676"/>
    </source>
</evidence>
<gene>
    <name evidence="6" type="ORF">ElyMa_002160800</name>
</gene>
<evidence type="ECO:0000256" key="5">
    <source>
        <dbReference type="SAM" id="MobiDB-lite"/>
    </source>
</evidence>
<feature type="region of interest" description="Disordered" evidence="5">
    <location>
        <begin position="141"/>
        <end position="162"/>
    </location>
</feature>
<evidence type="ECO:0000313" key="6">
    <source>
        <dbReference type="EMBL" id="GFR74345.1"/>
    </source>
</evidence>
<evidence type="ECO:0000256" key="3">
    <source>
        <dbReference type="ARBA" id="ARBA00022490"/>
    </source>
</evidence>
<feature type="compositionally biased region" description="Basic residues" evidence="5">
    <location>
        <begin position="252"/>
        <end position="262"/>
    </location>
</feature>
<dbReference type="PANTHER" id="PTHR13105">
    <property type="entry name" value="MYELOID LEUKEMIA FACTOR"/>
    <property type="match status" value="1"/>
</dbReference>
<evidence type="ECO:0000256" key="4">
    <source>
        <dbReference type="ARBA" id="ARBA00022553"/>
    </source>
</evidence>
<evidence type="ECO:0000256" key="2">
    <source>
        <dbReference type="ARBA" id="ARBA00008332"/>
    </source>
</evidence>
<dbReference type="InterPro" id="IPR019376">
    <property type="entry name" value="Myeloid_leukemia_factor"/>
</dbReference>
<comment type="similarity">
    <text evidence="2">Belongs to the MLF family.</text>
</comment>
<feature type="compositionally biased region" description="Basic and acidic residues" evidence="5">
    <location>
        <begin position="150"/>
        <end position="162"/>
    </location>
</feature>
<dbReference type="Proteomes" id="UP000762676">
    <property type="component" value="Unassembled WGS sequence"/>
</dbReference>
<protein>
    <submittedName>
        <fullName evidence="6">Myeloid leukemia factor 1</fullName>
    </submittedName>
</protein>
<keyword evidence="7" id="KW-1185">Reference proteome</keyword>
<reference evidence="6 7" key="1">
    <citation type="journal article" date="2021" name="Elife">
        <title>Chloroplast acquisition without the gene transfer in kleptoplastic sea slugs, Plakobranchus ocellatus.</title>
        <authorList>
            <person name="Maeda T."/>
            <person name="Takahashi S."/>
            <person name="Yoshida T."/>
            <person name="Shimamura S."/>
            <person name="Takaki Y."/>
            <person name="Nagai Y."/>
            <person name="Toyoda A."/>
            <person name="Suzuki Y."/>
            <person name="Arimoto A."/>
            <person name="Ishii H."/>
            <person name="Satoh N."/>
            <person name="Nishiyama T."/>
            <person name="Hasebe M."/>
            <person name="Maruyama T."/>
            <person name="Minagawa J."/>
            <person name="Obokata J."/>
            <person name="Shigenobu S."/>
        </authorList>
    </citation>
    <scope>NUCLEOTIDE SEQUENCE [LARGE SCALE GENOMIC DNA]</scope>
</reference>
<keyword evidence="4" id="KW-0597">Phosphoprotein</keyword>
<comment type="caution">
    <text evidence="6">The sequence shown here is derived from an EMBL/GenBank/DDBJ whole genome shotgun (WGS) entry which is preliminary data.</text>
</comment>
<evidence type="ECO:0000256" key="1">
    <source>
        <dbReference type="ARBA" id="ARBA00004496"/>
    </source>
</evidence>
<dbReference type="AlphaFoldDB" id="A0AAV4FQ21"/>
<dbReference type="Pfam" id="PF10248">
    <property type="entry name" value="Mlf1IP"/>
    <property type="match status" value="1"/>
</dbReference>
<dbReference type="GO" id="GO:0005737">
    <property type="term" value="C:cytoplasm"/>
    <property type="evidence" value="ECO:0007669"/>
    <property type="project" value="UniProtKB-SubCell"/>
</dbReference>
<feature type="region of interest" description="Disordered" evidence="5">
    <location>
        <begin position="33"/>
        <end position="75"/>
    </location>
</feature>
<proteinExistence type="inferred from homology"/>
<feature type="compositionally biased region" description="Basic residues" evidence="5">
    <location>
        <begin position="225"/>
        <end position="241"/>
    </location>
</feature>
<name>A0AAV4FQ21_9GAST</name>
<sequence>MFGPSMFDNDPFFSHHREHMRRMDEMFQTPFMGMSGGFGRDGPLSLEDGRHRSSERRHHHQRQEQRAQNAQVSRRHQFMDPFSHFDAMFSNMRSMMSDMHRAFEQGTDGGNPNSHMYQQSSFYSSSNMGNGPPKVFQASSSVRQMPGGVKETRKAVRDSETGVERVAMGHHINERAHIIERSRNAHTGETNENQELININEEEAPAFDSEYQDRWHSTSKGVEQRRRRIRELTHRPGHSHRALPEPEGTSSRRPRKPSNRKN</sequence>
<accession>A0AAV4FQ21</accession>
<dbReference type="EMBL" id="BMAT01004482">
    <property type="protein sequence ID" value="GFR74345.1"/>
    <property type="molecule type" value="Genomic_DNA"/>
</dbReference>
<feature type="region of interest" description="Disordered" evidence="5">
    <location>
        <begin position="204"/>
        <end position="262"/>
    </location>
</feature>
<organism evidence="6 7">
    <name type="scientific">Elysia marginata</name>
    <dbReference type="NCBI Taxonomy" id="1093978"/>
    <lineage>
        <taxon>Eukaryota</taxon>
        <taxon>Metazoa</taxon>
        <taxon>Spiralia</taxon>
        <taxon>Lophotrochozoa</taxon>
        <taxon>Mollusca</taxon>
        <taxon>Gastropoda</taxon>
        <taxon>Heterobranchia</taxon>
        <taxon>Euthyneura</taxon>
        <taxon>Panpulmonata</taxon>
        <taxon>Sacoglossa</taxon>
        <taxon>Placobranchoidea</taxon>
        <taxon>Plakobranchidae</taxon>
        <taxon>Elysia</taxon>
    </lineage>
</organism>
<keyword evidence="3" id="KW-0963">Cytoplasm</keyword>
<comment type="subcellular location">
    <subcellularLocation>
        <location evidence="1">Cytoplasm</location>
    </subcellularLocation>
</comment>